<evidence type="ECO:0000256" key="1">
    <source>
        <dbReference type="ARBA" id="ARBA00023026"/>
    </source>
</evidence>
<comment type="caution">
    <text evidence="4">The sequence shown here is derived from an EMBL/GenBank/DDBJ whole genome shotgun (WGS) entry which is preliminary data.</text>
</comment>
<sequence length="710" mass="72020">MSPFKFLLSVLAVTLPRALAIEYTDTGIAIVGTTETLNITVAAGASRDDLISYEFASYIAVHFADFDLPDGDSVVISSPGDNSSVSHTYTGRGRDQRSTFIASYVPGNAVTVTYNSVGAATAGQGYRITGFSRGYPTMDQESICGDGDQSLPAKCYAPGTNLSDGLPQAYKKAQAVARLLINGTYLCTGWLGGSEGHLFTNHHCFEQEDWALTTDYEFAAESSSCSDQCETQLGCAGTIVATTATFIVDSEDIDYSVVQLPDCVDLSAYGYLQLRESGPVVNESIYVPQHPGGYAKRIVSTVDDGSNTTILSVGEDGSCGTEQVGHDADTQGGSSGSPLISTSDNLVVAIHHCGGCANAAIDVRTVLTDLASKNITIRNLVASEDADQSDPPAYAQTPCAAQSPTNSSHARQNHTMPCDTLAKQGSGKTGLNLKTAASNATTSTTSASNRTTPSSSPAATEPCTHASSPPATVRASRSSSLSGTTTTSSSITTSNSTSAATSSTTTTTSTADSNASTSSVSTSTSTASKTALTSASVMTSTKATKASLASPTAAAAPKPLSTPVGTVSSSSSSKTTSTSSASSSTVSSTTTTTASKTEDSGSTAAPTSSTASTVDNNTIVSKLKAAVMGSSSPVPTPAATKISSPSTSTLTVTSPQTPAPTTPTPSTPIPTAATVTVSTPKPTPASTATSTTTPKPTTVSPTSTPVRTET</sequence>
<feature type="chain" id="PRO_5040773206" evidence="3">
    <location>
        <begin position="21"/>
        <end position="710"/>
    </location>
</feature>
<dbReference type="AlphaFoldDB" id="A0A9W6Y7H2"/>
<dbReference type="PANTHER" id="PTHR36234">
    <property type="entry name" value="LYSYL ENDOPEPTIDASE"/>
    <property type="match status" value="1"/>
</dbReference>
<feature type="compositionally biased region" description="Low complexity" evidence="2">
    <location>
        <begin position="471"/>
        <end position="595"/>
    </location>
</feature>
<dbReference type="Gene3D" id="2.40.10.10">
    <property type="entry name" value="Trypsin-like serine proteases"/>
    <property type="match status" value="2"/>
</dbReference>
<feature type="signal peptide" evidence="3">
    <location>
        <begin position="1"/>
        <end position="20"/>
    </location>
</feature>
<evidence type="ECO:0000313" key="5">
    <source>
        <dbReference type="Proteomes" id="UP001165121"/>
    </source>
</evidence>
<feature type="region of interest" description="Disordered" evidence="2">
    <location>
        <begin position="314"/>
        <end position="338"/>
    </location>
</feature>
<protein>
    <submittedName>
        <fullName evidence="4">Unnamed protein product</fullName>
    </submittedName>
</protein>
<gene>
    <name evidence="4" type="ORF">Pfra01_002503600</name>
</gene>
<dbReference type="SUPFAM" id="SSF50494">
    <property type="entry name" value="Trypsin-like serine proteases"/>
    <property type="match status" value="1"/>
</dbReference>
<dbReference type="OrthoDB" id="62371at2759"/>
<dbReference type="InterPro" id="IPR009003">
    <property type="entry name" value="Peptidase_S1_PA"/>
</dbReference>
<dbReference type="Pfam" id="PF13365">
    <property type="entry name" value="Trypsin_2"/>
    <property type="match status" value="1"/>
</dbReference>
<keyword evidence="5" id="KW-1185">Reference proteome</keyword>
<keyword evidence="3" id="KW-0732">Signal</keyword>
<evidence type="ECO:0000256" key="2">
    <source>
        <dbReference type="SAM" id="MobiDB-lite"/>
    </source>
</evidence>
<feature type="region of interest" description="Disordered" evidence="2">
    <location>
        <begin position="383"/>
        <end position="710"/>
    </location>
</feature>
<feature type="compositionally biased region" description="Polar residues" evidence="2">
    <location>
        <begin position="399"/>
        <end position="415"/>
    </location>
</feature>
<dbReference type="PANTHER" id="PTHR36234:SF5">
    <property type="entry name" value="LYSYL ENDOPEPTIDASE"/>
    <property type="match status" value="1"/>
</dbReference>
<evidence type="ECO:0000313" key="4">
    <source>
        <dbReference type="EMBL" id="GMF58363.1"/>
    </source>
</evidence>
<dbReference type="InterPro" id="IPR043504">
    <property type="entry name" value="Peptidase_S1_PA_chymotrypsin"/>
</dbReference>
<dbReference type="EMBL" id="BSXT01004648">
    <property type="protein sequence ID" value="GMF58363.1"/>
    <property type="molecule type" value="Genomic_DNA"/>
</dbReference>
<keyword evidence="1" id="KW-0843">Virulence</keyword>
<feature type="compositionally biased region" description="Low complexity" evidence="2">
    <location>
        <begin position="643"/>
        <end position="656"/>
    </location>
</feature>
<evidence type="ECO:0000256" key="3">
    <source>
        <dbReference type="SAM" id="SignalP"/>
    </source>
</evidence>
<dbReference type="Proteomes" id="UP001165121">
    <property type="component" value="Unassembled WGS sequence"/>
</dbReference>
<proteinExistence type="predicted"/>
<accession>A0A9W6Y7H2</accession>
<feature type="compositionally biased region" description="Low complexity" evidence="2">
    <location>
        <begin position="602"/>
        <end position="613"/>
    </location>
</feature>
<organism evidence="4 5">
    <name type="scientific">Phytophthora fragariaefolia</name>
    <dbReference type="NCBI Taxonomy" id="1490495"/>
    <lineage>
        <taxon>Eukaryota</taxon>
        <taxon>Sar</taxon>
        <taxon>Stramenopiles</taxon>
        <taxon>Oomycota</taxon>
        <taxon>Peronosporomycetes</taxon>
        <taxon>Peronosporales</taxon>
        <taxon>Peronosporaceae</taxon>
        <taxon>Phytophthora</taxon>
    </lineage>
</organism>
<name>A0A9W6Y7H2_9STRA</name>
<feature type="compositionally biased region" description="Pro residues" evidence="2">
    <location>
        <begin position="657"/>
        <end position="668"/>
    </location>
</feature>
<feature type="compositionally biased region" description="Low complexity" evidence="2">
    <location>
        <begin position="669"/>
        <end position="710"/>
    </location>
</feature>
<feature type="compositionally biased region" description="Low complexity" evidence="2">
    <location>
        <begin position="435"/>
        <end position="460"/>
    </location>
</feature>
<reference evidence="4" key="1">
    <citation type="submission" date="2023-04" db="EMBL/GenBank/DDBJ databases">
        <title>Phytophthora fragariaefolia NBRC 109709.</title>
        <authorList>
            <person name="Ichikawa N."/>
            <person name="Sato H."/>
            <person name="Tonouchi N."/>
        </authorList>
    </citation>
    <scope>NUCLEOTIDE SEQUENCE</scope>
    <source>
        <strain evidence="4">NBRC 109709</strain>
    </source>
</reference>